<dbReference type="PANTHER" id="PTHR43374">
    <property type="entry name" value="FLAVIN PRENYLTRANSFERASE"/>
    <property type="match status" value="1"/>
</dbReference>
<feature type="binding site" evidence="5">
    <location>
        <position position="160"/>
    </location>
    <ligand>
        <name>dimethylallyl phosphate</name>
        <dbReference type="ChEBI" id="CHEBI:88052"/>
    </ligand>
</feature>
<feature type="binding site" evidence="5">
    <location>
        <position position="176"/>
    </location>
    <ligand>
        <name>dimethylallyl phosphate</name>
        <dbReference type="ChEBI" id="CHEBI:88052"/>
    </ligand>
</feature>
<keyword evidence="4 5" id="KW-0808">Transferase</keyword>
<dbReference type="NCBIfam" id="TIGR00421">
    <property type="entry name" value="ubiX_pad"/>
    <property type="match status" value="1"/>
</dbReference>
<dbReference type="STRING" id="2309.CF15_02940"/>
<dbReference type="InterPro" id="IPR004507">
    <property type="entry name" value="UbiX-like"/>
</dbReference>
<organism evidence="7 8">
    <name type="scientific">Pyrodictium occultum</name>
    <dbReference type="NCBI Taxonomy" id="2309"/>
    <lineage>
        <taxon>Archaea</taxon>
        <taxon>Thermoproteota</taxon>
        <taxon>Thermoprotei</taxon>
        <taxon>Desulfurococcales</taxon>
        <taxon>Pyrodictiaceae</taxon>
        <taxon>Pyrodictium</taxon>
    </lineage>
</organism>
<evidence type="ECO:0000256" key="3">
    <source>
        <dbReference type="ARBA" id="ARBA00022643"/>
    </source>
</evidence>
<evidence type="ECO:0000256" key="5">
    <source>
        <dbReference type="HAMAP-Rule" id="MF_01984"/>
    </source>
</evidence>
<evidence type="ECO:0000313" key="7">
    <source>
        <dbReference type="EMBL" id="KSW11780.1"/>
    </source>
</evidence>
<dbReference type="AlphaFoldDB" id="A0A0V8RUP5"/>
<accession>A0A0V8RUP5</accession>
<dbReference type="InterPro" id="IPR036551">
    <property type="entry name" value="Flavin_trans-like"/>
</dbReference>
<keyword evidence="3 5" id="KW-0288">FMN</keyword>
<feature type="binding site" evidence="5">
    <location>
        <position position="42"/>
    </location>
    <ligand>
        <name>FMN</name>
        <dbReference type="ChEBI" id="CHEBI:58210"/>
    </ligand>
</feature>
<comment type="caution">
    <text evidence="7">The sequence shown here is derived from an EMBL/GenBank/DDBJ whole genome shotgun (WGS) entry which is preliminary data.</text>
</comment>
<dbReference type="GO" id="GO:0106141">
    <property type="term" value="F:flavin prenyltransferase activity"/>
    <property type="evidence" value="ECO:0007669"/>
    <property type="project" value="UniProtKB-EC"/>
</dbReference>
<comment type="caution">
    <text evidence="5">Lacks conserved residue(s) required for the propagation of feature annotation.</text>
</comment>
<evidence type="ECO:0000256" key="1">
    <source>
        <dbReference type="ARBA" id="ARBA00022602"/>
    </source>
</evidence>
<evidence type="ECO:0000259" key="6">
    <source>
        <dbReference type="Pfam" id="PF02441"/>
    </source>
</evidence>
<dbReference type="GO" id="GO:0016831">
    <property type="term" value="F:carboxy-lyase activity"/>
    <property type="evidence" value="ECO:0007669"/>
    <property type="project" value="TreeGrafter"/>
</dbReference>
<name>A0A0V8RUP5_PYROC</name>
<comment type="function">
    <text evidence="5">Flavin prenyltransferase that catalyzes the synthesis of the prenylated FMN cofactor (prenyl-FMN) for 4-hydroxy-3-polyprenylbenzoic acid decarboxylase UbiD. The prenyltransferase is metal-independent and links a dimethylallyl moiety from dimethylallyl monophosphate (DMAP) to the flavin N5 and C6 atoms of FMN.</text>
</comment>
<evidence type="ECO:0000256" key="4">
    <source>
        <dbReference type="ARBA" id="ARBA00022679"/>
    </source>
</evidence>
<dbReference type="PANTHER" id="PTHR43374:SF1">
    <property type="entry name" value="FLAVIN PRENYLTRANSFERASE PAD1, MITOCHONDRIAL"/>
    <property type="match status" value="1"/>
</dbReference>
<evidence type="ECO:0000256" key="2">
    <source>
        <dbReference type="ARBA" id="ARBA00022630"/>
    </source>
</evidence>
<feature type="binding site" evidence="5">
    <location>
        <begin position="95"/>
        <end position="98"/>
    </location>
    <ligand>
        <name>FMN</name>
        <dbReference type="ChEBI" id="CHEBI:58210"/>
    </ligand>
</feature>
<comment type="similarity">
    <text evidence="5">Belongs to the UbiX/PAD1 family.</text>
</comment>
<feature type="binding site" evidence="5">
    <location>
        <position position="130"/>
    </location>
    <ligand>
        <name>FMN</name>
        <dbReference type="ChEBI" id="CHEBI:58210"/>
    </ligand>
</feature>
<evidence type="ECO:0000313" key="8">
    <source>
        <dbReference type="Proteomes" id="UP000053352"/>
    </source>
</evidence>
<comment type="catalytic activity">
    <reaction evidence="5">
        <text>dimethylallyl phosphate + FMNH2 = prenylated FMNH2 + phosphate</text>
        <dbReference type="Rhea" id="RHEA:37743"/>
        <dbReference type="ChEBI" id="CHEBI:43474"/>
        <dbReference type="ChEBI" id="CHEBI:57618"/>
        <dbReference type="ChEBI" id="CHEBI:87467"/>
        <dbReference type="ChEBI" id="CHEBI:88052"/>
        <dbReference type="EC" id="2.5.1.129"/>
    </reaction>
</comment>
<dbReference type="Proteomes" id="UP000053352">
    <property type="component" value="Unassembled WGS sequence"/>
</dbReference>
<dbReference type="OrthoDB" id="9540at2157"/>
<dbReference type="HAMAP" id="MF_01984">
    <property type="entry name" value="ubiX_pad"/>
    <property type="match status" value="1"/>
</dbReference>
<reference evidence="7 8" key="1">
    <citation type="submission" date="2015-11" db="EMBL/GenBank/DDBJ databases">
        <title>Genome sequence of Pyrodictium occultum PL-19, a marine hyperthermophilic archaeon isolated from Volcano, Italy.</title>
        <authorList>
            <person name="Utturkar S."/>
            <person name="Huber H."/>
            <person name="Leptihn S."/>
            <person name="Brown S."/>
            <person name="Stetter K.O."/>
            <person name="Podar M."/>
        </authorList>
    </citation>
    <scope>NUCLEOTIDE SEQUENCE [LARGE SCALE GENOMIC DNA]</scope>
    <source>
        <strain evidence="7 8">PL-19</strain>
    </source>
</reference>
<protein>
    <recommendedName>
        <fullName evidence="5">Flavin prenyltransferase UbiX</fullName>
        <ecNumber evidence="5">2.5.1.129</ecNumber>
    </recommendedName>
</protein>
<feature type="binding site" evidence="5">
    <location>
        <begin position="16"/>
        <end position="18"/>
    </location>
    <ligand>
        <name>FMN</name>
        <dbReference type="ChEBI" id="CHEBI:58210"/>
    </ligand>
</feature>
<keyword evidence="1 5" id="KW-0637">Prenyltransferase</keyword>
<gene>
    <name evidence="5" type="primary">ubiX</name>
    <name evidence="7" type="ORF">CF15_02940</name>
</gene>
<dbReference type="EMBL" id="LNTB01000001">
    <property type="protein sequence ID" value="KSW11780.1"/>
    <property type="molecule type" value="Genomic_DNA"/>
</dbReference>
<dbReference type="EC" id="2.5.1.129" evidence="5"/>
<dbReference type="Gene3D" id="3.40.50.1950">
    <property type="entry name" value="Flavin prenyltransferase-like"/>
    <property type="match status" value="1"/>
</dbReference>
<dbReference type="InterPro" id="IPR003382">
    <property type="entry name" value="Flavoprotein"/>
</dbReference>
<sequence length="202" mass="21767">MSQQYSARRVLVAITGASGIVYGVRLAETLNSMKMLEAVIYTRSAELVAREEMGRSLVDLLGGLDAPVYRDDELDAPYASSSRIPAGGMAVAPCSTRTLAAVAHGIADNLVARAALATLRLRRRLVLVVRETPLGLAEIRNMLLAAENGATVLPASPAFYHRPRTIEDMVMFIVGKVLDALGIEHGLYRRWRLEEPGPLGGG</sequence>
<feature type="domain" description="Flavoprotein" evidence="6">
    <location>
        <begin position="9"/>
        <end position="181"/>
    </location>
</feature>
<dbReference type="Pfam" id="PF02441">
    <property type="entry name" value="Flavoprotein"/>
    <property type="match status" value="1"/>
</dbReference>
<keyword evidence="2 5" id="KW-0285">Flavoprotein</keyword>
<dbReference type="SUPFAM" id="SSF52507">
    <property type="entry name" value="Homo-oligomeric flavin-containing Cys decarboxylases, HFCD"/>
    <property type="match status" value="1"/>
</dbReference>
<proteinExistence type="inferred from homology"/>
<keyword evidence="8" id="KW-1185">Reference proteome</keyword>